<dbReference type="EMBL" id="CM042880">
    <property type="protein sequence ID" value="KAI4389056.1"/>
    <property type="molecule type" value="Genomic_DNA"/>
</dbReference>
<gene>
    <name evidence="1" type="ORF">MLD38_001320</name>
</gene>
<evidence type="ECO:0000313" key="1">
    <source>
        <dbReference type="EMBL" id="KAI4389056.1"/>
    </source>
</evidence>
<name>A0ACB9SC84_9MYRT</name>
<reference evidence="2" key="1">
    <citation type="journal article" date="2023" name="Front. Plant Sci.">
        <title>Chromosomal-level genome assembly of Melastoma candidum provides insights into trichome evolution.</title>
        <authorList>
            <person name="Zhong Y."/>
            <person name="Wu W."/>
            <person name="Sun C."/>
            <person name="Zou P."/>
            <person name="Liu Y."/>
            <person name="Dai S."/>
            <person name="Zhou R."/>
        </authorList>
    </citation>
    <scope>NUCLEOTIDE SEQUENCE [LARGE SCALE GENOMIC DNA]</scope>
</reference>
<evidence type="ECO:0000313" key="2">
    <source>
        <dbReference type="Proteomes" id="UP001057402"/>
    </source>
</evidence>
<proteinExistence type="predicted"/>
<comment type="caution">
    <text evidence="1">The sequence shown here is derived from an EMBL/GenBank/DDBJ whole genome shotgun (WGS) entry which is preliminary data.</text>
</comment>
<accession>A0ACB9SC84</accession>
<sequence>MGGGGGGGVAQDGIFVITQLRFAKKKMGYFKGILYRNLLLLAGIFWVCLRTLRTSLFDFFDRTMFRHDTGGERGLPSTESGKVPDDDDTVGYIRERVFPDDLNDSVCEVESLDDMKDEEAEGKDSPKFLSFKFPSLEECLKKSFHCEEGIKSGEVDVEEASSCGSSAVDEKRIVDSIVNSDFAPGTPMIEKVVTEGRPDGRVCGKLEVQQKLEVSGKEDFSEISEEEAEGSPDRRVCCELEMPQKLEVFGKEGFNKISAKFRWLSEKESLVSESDSDSMSSSHDFSLMSRLLDSNSEEEFFSDGDLDDLSKLNKNLNSTNANMEEEKSDTSTEDEDEIDFKDCEGRENAPKDDIFDAENLKSVSADRSSAWDSEDDSKLDSMWEHQDLIEQIKMELEKARRATGLPTIPEDSEGPKIAEDLKPWKIDDRDQHEETIGELHKVYKNYRERMRKFDILNYQKIYALGFLQTKDPIGFTLSQKHTSEGMALLLSQTFQMCRDDKKPGDDPMVTFVKELHSDLETVYVGQMCLSWEFLHWQYTKALELWESDQDSLYRYNEVAGEFQQFQVVLQRFLENEKFEGTRVQCYVRTRHFLRNLVQIPVIKEDSSKDRRRAGLKGKGDVSSDELVEILEESIRTFWRFVRADKDSTHAFPKGRWGIKPEIQNPEDSELLAEVQTTLEKKEKKLKEIMKCGNCILRKFRKCQDDHSSDHVLYFFSQVDMKLVRRVLNMSRLTTDQICWCGAKLSRIIFVRRKIHVEPSFSLFPC</sequence>
<keyword evidence="2" id="KW-1185">Reference proteome</keyword>
<dbReference type="Proteomes" id="UP001057402">
    <property type="component" value="Chromosome 1"/>
</dbReference>
<organism evidence="1 2">
    <name type="scientific">Melastoma candidum</name>
    <dbReference type="NCBI Taxonomy" id="119954"/>
    <lineage>
        <taxon>Eukaryota</taxon>
        <taxon>Viridiplantae</taxon>
        <taxon>Streptophyta</taxon>
        <taxon>Embryophyta</taxon>
        <taxon>Tracheophyta</taxon>
        <taxon>Spermatophyta</taxon>
        <taxon>Magnoliopsida</taxon>
        <taxon>eudicotyledons</taxon>
        <taxon>Gunneridae</taxon>
        <taxon>Pentapetalae</taxon>
        <taxon>rosids</taxon>
        <taxon>malvids</taxon>
        <taxon>Myrtales</taxon>
        <taxon>Melastomataceae</taxon>
        <taxon>Melastomatoideae</taxon>
        <taxon>Melastomateae</taxon>
        <taxon>Melastoma</taxon>
    </lineage>
</organism>
<protein>
    <submittedName>
        <fullName evidence="1">Uncharacterized protein</fullName>
    </submittedName>
</protein>